<dbReference type="InterPro" id="IPR050570">
    <property type="entry name" value="Cell_wall_metabolism_enzyme"/>
</dbReference>
<name>A0A2R8AAJ0_9RHOB</name>
<dbReference type="GO" id="GO:0004222">
    <property type="term" value="F:metalloendopeptidase activity"/>
    <property type="evidence" value="ECO:0007669"/>
    <property type="project" value="TreeGrafter"/>
</dbReference>
<dbReference type="EC" id="3.4.24.-" evidence="5"/>
<dbReference type="OrthoDB" id="9805070at2"/>
<dbReference type="CDD" id="cd12797">
    <property type="entry name" value="M23_peptidase"/>
    <property type="match status" value="1"/>
</dbReference>
<dbReference type="RefSeq" id="WP_108781945.1">
    <property type="nucleotide sequence ID" value="NZ_OMKW01000002.1"/>
</dbReference>
<dbReference type="FunFam" id="2.70.70.10:FF:000006">
    <property type="entry name" value="M23 family peptidase"/>
    <property type="match status" value="1"/>
</dbReference>
<proteinExistence type="predicted"/>
<protein>
    <submittedName>
        <fullName evidence="5">Murein DD-endopeptidase MepM</fullName>
        <ecNumber evidence="5">3.4.24.-</ecNumber>
    </submittedName>
</protein>
<dbReference type="PANTHER" id="PTHR21666:SF289">
    <property type="entry name" value="L-ALA--D-GLU ENDOPEPTIDASE"/>
    <property type="match status" value="1"/>
</dbReference>
<dbReference type="EMBL" id="OMKW01000002">
    <property type="protein sequence ID" value="SPF29229.1"/>
    <property type="molecule type" value="Genomic_DNA"/>
</dbReference>
<feature type="coiled-coil region" evidence="2">
    <location>
        <begin position="100"/>
        <end position="155"/>
    </location>
</feature>
<dbReference type="InterPro" id="IPR016047">
    <property type="entry name" value="M23ase_b-sheet_dom"/>
</dbReference>
<evidence type="ECO:0000259" key="3">
    <source>
        <dbReference type="Pfam" id="PF01551"/>
    </source>
</evidence>
<keyword evidence="2" id="KW-0175">Coiled coil</keyword>
<dbReference type="InterPro" id="IPR011055">
    <property type="entry name" value="Dup_hybrid_motif"/>
</dbReference>
<evidence type="ECO:0000256" key="1">
    <source>
        <dbReference type="ARBA" id="ARBA00022729"/>
    </source>
</evidence>
<keyword evidence="6" id="KW-1185">Reference proteome</keyword>
<reference evidence="5 6" key="1">
    <citation type="submission" date="2018-03" db="EMBL/GenBank/DDBJ databases">
        <authorList>
            <person name="Keele B.F."/>
        </authorList>
    </citation>
    <scope>NUCLEOTIDE SEQUENCE [LARGE SCALE GENOMIC DNA]</scope>
    <source>
        <strain evidence="5 6">CeCT 8812</strain>
    </source>
</reference>
<sequence>MGLNRLLGRIVPERRIYITRGDQTSHARLTPLRQIALGMGASALFGFGVWGTALTSAQYFMVPDATASSVVQHAQIDRIEALEADRAHYAAASEAARVRAAELSNTLASLQGDLVRLTQENAVRAEMASNLEAAMEASLAAAALLEQERDAARSELTLARYDLRRQQDMAVDLQATVGLVLDGMERTANNRDLIADQLVAMDEEREILETRAIIAEQRQERVFARLEDAVEGGIEQLDQVFRTAGANMDVLMASISADYNGQGGPDLLPDAGVDALGLSDPASLRMTLLLGRIDALNMRRSAAQRMPFGDPVAGAYRLTSGFGTRRDPINGGRRAHNGMDFAGPVGTPIVAPGEGEVTFAGRQSGYGNVIKIRHAFGYETVYAHLHRIHVSVGDRVTRGERIGDMGSTGRSTGSHLHYEIRQGGTPVNPSTYVRAAANVF</sequence>
<dbReference type="Gene3D" id="2.70.70.10">
    <property type="entry name" value="Glucose Permease (Domain IIA)"/>
    <property type="match status" value="1"/>
</dbReference>
<evidence type="ECO:0000313" key="6">
    <source>
        <dbReference type="Proteomes" id="UP000244932"/>
    </source>
</evidence>
<dbReference type="Pfam" id="PF19353">
    <property type="entry name" value="DUF5930"/>
    <property type="match status" value="1"/>
</dbReference>
<feature type="domain" description="DUF5930" evidence="4">
    <location>
        <begin position="3"/>
        <end position="317"/>
    </location>
</feature>
<organism evidence="5 6">
    <name type="scientific">Pontivivens insulae</name>
    <dbReference type="NCBI Taxonomy" id="1639689"/>
    <lineage>
        <taxon>Bacteria</taxon>
        <taxon>Pseudomonadati</taxon>
        <taxon>Pseudomonadota</taxon>
        <taxon>Alphaproteobacteria</taxon>
        <taxon>Rhodobacterales</taxon>
        <taxon>Paracoccaceae</taxon>
        <taxon>Pontivivens</taxon>
    </lineage>
</organism>
<dbReference type="PANTHER" id="PTHR21666">
    <property type="entry name" value="PEPTIDASE-RELATED"/>
    <property type="match status" value="1"/>
</dbReference>
<evidence type="ECO:0000259" key="4">
    <source>
        <dbReference type="Pfam" id="PF19353"/>
    </source>
</evidence>
<dbReference type="Proteomes" id="UP000244932">
    <property type="component" value="Unassembled WGS sequence"/>
</dbReference>
<keyword evidence="1" id="KW-0732">Signal</keyword>
<dbReference type="Pfam" id="PF01551">
    <property type="entry name" value="Peptidase_M23"/>
    <property type="match status" value="1"/>
</dbReference>
<dbReference type="AlphaFoldDB" id="A0A2R8AAJ0"/>
<keyword evidence="5" id="KW-0378">Hydrolase</keyword>
<evidence type="ECO:0000256" key="2">
    <source>
        <dbReference type="SAM" id="Coils"/>
    </source>
</evidence>
<evidence type="ECO:0000313" key="5">
    <source>
        <dbReference type="EMBL" id="SPF29229.1"/>
    </source>
</evidence>
<feature type="domain" description="M23ase beta-sheet core" evidence="3">
    <location>
        <begin position="335"/>
        <end position="429"/>
    </location>
</feature>
<dbReference type="SUPFAM" id="SSF51261">
    <property type="entry name" value="Duplicated hybrid motif"/>
    <property type="match status" value="1"/>
</dbReference>
<gene>
    <name evidence="5" type="primary">mepM</name>
    <name evidence="5" type="ORF">POI8812_01536</name>
</gene>
<accession>A0A2R8AAJ0</accession>
<dbReference type="InterPro" id="IPR045974">
    <property type="entry name" value="DUF5930"/>
</dbReference>